<feature type="transmembrane region" description="Helical" evidence="14">
    <location>
        <begin position="1326"/>
        <end position="1349"/>
    </location>
</feature>
<dbReference type="InterPro" id="IPR011016">
    <property type="entry name" value="Znf_RING-CH"/>
</dbReference>
<evidence type="ECO:0000256" key="12">
    <source>
        <dbReference type="ARBA" id="ARBA00023136"/>
    </source>
</evidence>
<reference evidence="16 17" key="1">
    <citation type="journal article" date="2016" name="BMC Genomics">
        <title>Comparative genomic and transcriptomic analyses of the Fuzhuan brick tea-fermentation fungus Aspergillus cristatus.</title>
        <authorList>
            <person name="Ge Y."/>
            <person name="Wang Y."/>
            <person name="Liu Y."/>
            <person name="Tan Y."/>
            <person name="Ren X."/>
            <person name="Zhang X."/>
            <person name="Hyde K.D."/>
            <person name="Liu Y."/>
            <person name="Liu Z."/>
        </authorList>
    </citation>
    <scope>NUCLEOTIDE SEQUENCE [LARGE SCALE GENOMIC DNA]</scope>
    <source>
        <strain evidence="16 17">GZAAS20.1005</strain>
    </source>
</reference>
<protein>
    <recommendedName>
        <fullName evidence="4">RING-type E3 ubiquitin transferase</fullName>
        <ecNumber evidence="4">2.3.2.27</ecNumber>
    </recommendedName>
</protein>
<feature type="transmembrane region" description="Helical" evidence="14">
    <location>
        <begin position="1155"/>
        <end position="1176"/>
    </location>
</feature>
<feature type="transmembrane region" description="Helical" evidence="14">
    <location>
        <begin position="726"/>
        <end position="747"/>
    </location>
</feature>
<feature type="transmembrane region" description="Helical" evidence="14">
    <location>
        <begin position="126"/>
        <end position="145"/>
    </location>
</feature>
<evidence type="ECO:0000313" key="16">
    <source>
        <dbReference type="EMBL" id="ODM20607.1"/>
    </source>
</evidence>
<accession>A0A1E3BI67</accession>
<dbReference type="PANTHER" id="PTHR13145:SF0">
    <property type="entry name" value="E3 UBIQUITIN-PROTEIN LIGASE MARCHF6"/>
    <property type="match status" value="1"/>
</dbReference>
<proteinExistence type="predicted"/>
<evidence type="ECO:0000256" key="4">
    <source>
        <dbReference type="ARBA" id="ARBA00012483"/>
    </source>
</evidence>
<feature type="region of interest" description="Disordered" evidence="13">
    <location>
        <begin position="562"/>
        <end position="629"/>
    </location>
</feature>
<dbReference type="GO" id="GO:0005789">
    <property type="term" value="C:endoplasmic reticulum membrane"/>
    <property type="evidence" value="ECO:0007669"/>
    <property type="project" value="TreeGrafter"/>
</dbReference>
<feature type="transmembrane region" description="Helical" evidence="14">
    <location>
        <begin position="1557"/>
        <end position="1575"/>
    </location>
</feature>
<dbReference type="GO" id="GO:0036503">
    <property type="term" value="P:ERAD pathway"/>
    <property type="evidence" value="ECO:0007669"/>
    <property type="project" value="TreeGrafter"/>
</dbReference>
<evidence type="ECO:0000256" key="6">
    <source>
        <dbReference type="ARBA" id="ARBA00022692"/>
    </source>
</evidence>
<dbReference type="EMBL" id="JXNT01000003">
    <property type="protein sequence ID" value="ODM20607.1"/>
    <property type="molecule type" value="Genomic_DNA"/>
</dbReference>
<feature type="region of interest" description="Disordered" evidence="13">
    <location>
        <begin position="532"/>
        <end position="551"/>
    </location>
</feature>
<keyword evidence="6 14" id="KW-0812">Transmembrane</keyword>
<feature type="transmembrane region" description="Helical" evidence="14">
    <location>
        <begin position="1017"/>
        <end position="1044"/>
    </location>
</feature>
<dbReference type="GO" id="GO:0008270">
    <property type="term" value="F:zinc ion binding"/>
    <property type="evidence" value="ECO:0007669"/>
    <property type="project" value="UniProtKB-KW"/>
</dbReference>
<evidence type="ECO:0000313" key="17">
    <source>
        <dbReference type="Proteomes" id="UP000094569"/>
    </source>
</evidence>
<feature type="compositionally biased region" description="Polar residues" evidence="13">
    <location>
        <begin position="591"/>
        <end position="605"/>
    </location>
</feature>
<dbReference type="Pfam" id="PF25417">
    <property type="entry name" value="DUF7889"/>
    <property type="match status" value="1"/>
</dbReference>
<feature type="transmembrane region" description="Helical" evidence="14">
    <location>
        <begin position="1469"/>
        <end position="1486"/>
    </location>
</feature>
<comment type="subcellular location">
    <subcellularLocation>
        <location evidence="2">Membrane</location>
        <topology evidence="2">Multi-pass membrane protein</topology>
    </subcellularLocation>
</comment>
<evidence type="ECO:0000256" key="9">
    <source>
        <dbReference type="ARBA" id="ARBA00022786"/>
    </source>
</evidence>
<keyword evidence="10" id="KW-0862">Zinc</keyword>
<dbReference type="VEuPathDB" id="FungiDB:SI65_03660"/>
<evidence type="ECO:0000256" key="1">
    <source>
        <dbReference type="ARBA" id="ARBA00000900"/>
    </source>
</evidence>
<comment type="caution">
    <text evidence="16">The sequence shown here is derived from an EMBL/GenBank/DDBJ whole genome shotgun (WGS) entry which is preliminary data.</text>
</comment>
<dbReference type="PROSITE" id="PS51292">
    <property type="entry name" value="ZF_RING_CH"/>
    <property type="match status" value="1"/>
</dbReference>
<evidence type="ECO:0000256" key="5">
    <source>
        <dbReference type="ARBA" id="ARBA00022679"/>
    </source>
</evidence>
<dbReference type="STRING" id="573508.A0A1E3BI67"/>
<evidence type="ECO:0000256" key="3">
    <source>
        <dbReference type="ARBA" id="ARBA00004906"/>
    </source>
</evidence>
<name>A0A1E3BI67_ASPCR</name>
<dbReference type="PANTHER" id="PTHR13145">
    <property type="entry name" value="SSM4 PROTEIN"/>
    <property type="match status" value="1"/>
</dbReference>
<feature type="compositionally biased region" description="Basic and acidic residues" evidence="13">
    <location>
        <begin position="365"/>
        <end position="374"/>
    </location>
</feature>
<feature type="transmembrane region" description="Helical" evidence="14">
    <location>
        <begin position="784"/>
        <end position="804"/>
    </location>
</feature>
<organism evidence="16 17">
    <name type="scientific">Aspergillus cristatus</name>
    <name type="common">Chinese Fuzhuan brick tea-fermentation fungus</name>
    <name type="synonym">Eurotium cristatum</name>
    <dbReference type="NCBI Taxonomy" id="573508"/>
    <lineage>
        <taxon>Eukaryota</taxon>
        <taxon>Fungi</taxon>
        <taxon>Dikarya</taxon>
        <taxon>Ascomycota</taxon>
        <taxon>Pezizomycotina</taxon>
        <taxon>Eurotiomycetes</taxon>
        <taxon>Eurotiomycetidae</taxon>
        <taxon>Eurotiales</taxon>
        <taxon>Aspergillaceae</taxon>
        <taxon>Aspergillus</taxon>
        <taxon>Aspergillus subgen. Aspergillus</taxon>
    </lineage>
</organism>
<evidence type="ECO:0000256" key="14">
    <source>
        <dbReference type="SAM" id="Phobius"/>
    </source>
</evidence>
<keyword evidence="11 14" id="KW-1133">Transmembrane helix</keyword>
<comment type="pathway">
    <text evidence="3">Protein modification; protein ubiquitination.</text>
</comment>
<gene>
    <name evidence="16" type="ORF">SI65_03660</name>
</gene>
<evidence type="ECO:0000256" key="8">
    <source>
        <dbReference type="ARBA" id="ARBA00022771"/>
    </source>
</evidence>
<keyword evidence="5" id="KW-0808">Transferase</keyword>
<dbReference type="SUPFAM" id="SSF57850">
    <property type="entry name" value="RING/U-box"/>
    <property type="match status" value="1"/>
</dbReference>
<feature type="transmembrane region" description="Helical" evidence="14">
    <location>
        <begin position="294"/>
        <end position="313"/>
    </location>
</feature>
<dbReference type="InterPro" id="IPR057211">
    <property type="entry name" value="DUF7889"/>
</dbReference>
<feature type="region of interest" description="Disordered" evidence="13">
    <location>
        <begin position="365"/>
        <end position="384"/>
    </location>
</feature>
<feature type="transmembrane region" description="Helical" evidence="14">
    <location>
        <begin position="754"/>
        <end position="778"/>
    </location>
</feature>
<evidence type="ECO:0000256" key="13">
    <source>
        <dbReference type="SAM" id="MobiDB-lite"/>
    </source>
</evidence>
<feature type="compositionally biased region" description="Polar residues" evidence="13">
    <location>
        <begin position="562"/>
        <end position="583"/>
    </location>
</feature>
<dbReference type="InterPro" id="IPR013083">
    <property type="entry name" value="Znf_RING/FYVE/PHD"/>
</dbReference>
<evidence type="ECO:0000256" key="11">
    <source>
        <dbReference type="ARBA" id="ARBA00022989"/>
    </source>
</evidence>
<feature type="transmembrane region" description="Helical" evidence="14">
    <location>
        <begin position="1369"/>
        <end position="1389"/>
    </location>
</feature>
<dbReference type="Pfam" id="PF23113">
    <property type="entry name" value="MARCHF6_C"/>
    <property type="match status" value="1"/>
</dbReference>
<evidence type="ECO:0000256" key="7">
    <source>
        <dbReference type="ARBA" id="ARBA00022723"/>
    </source>
</evidence>
<keyword evidence="7" id="KW-0479">Metal-binding</keyword>
<dbReference type="FunFam" id="3.30.40.10:FF:000287">
    <property type="entry name" value="RING finger membrane protein"/>
    <property type="match status" value="1"/>
</dbReference>
<feature type="domain" description="RING-CH-type" evidence="15">
    <location>
        <begin position="37"/>
        <end position="98"/>
    </location>
</feature>
<dbReference type="InterPro" id="IPR056521">
    <property type="entry name" value="MARCHF6-like_C"/>
</dbReference>
<dbReference type="Gene3D" id="3.30.40.10">
    <property type="entry name" value="Zinc/RING finger domain, C3HC4 (zinc finger)"/>
    <property type="match status" value="1"/>
</dbReference>
<keyword evidence="12 14" id="KW-0472">Membrane</keyword>
<feature type="transmembrane region" description="Helical" evidence="14">
    <location>
        <begin position="1064"/>
        <end position="1082"/>
    </location>
</feature>
<sequence>MDFPDNGPRGYAGSGSFPDLMNDPAYATNVNADGREKGFEEPDTCRICRGEGSEDDQLFYPCRCSGSIKFVHQSCLVEWLSHSQKKYCELCKTPFRFTKLYDPKMPRDLPAPLFLKQLTLHILRTVVTWLRFVLVAFVWLGWLPWSMRAIWRALFWLADGRWPGGNTLQQNTTQAGLVADGATLTEAVVAATSSAVSTAAQSTVTDAPAVESPASSMFSYSTGEPFMLALIKKGLSTLFLPAISSSTAPGNANVTTGSPKLRQPSWLSDVKFLNSLTRSPTINNIIIDTLEGQLITLLVVLAFILVFLIREWVVQQQPMANIADGEREAAVQLIANNPPNQEGPQPELQPQPHLHEHEFHNDDAEDPVEHISDHGEEEGLPPTQENAIRESPFDFQNMGAEGLNTSDFMRPRSSSHGTAYHQPTEQAPVHNQLWPTFRDLWMRGDGNPDHILRIIEEEGRQEELDWLVTLMTRLQQKRSSNRDPADTDAGATMDSLINNIEMNRDEFPAFPEASHATSANHSQPESLVNIGSTRDIAPPRFGGESGAGSSSHAFTFDFQRQASDVSTNSDNGPVAESSATAASNDGIYSGQEHSAANTPAPNDTDSMGPRPSENHHESSHTAESPARIPRPLAERVLDWFWADITPEDQAQERPQQDDEHIVEDPALEEPFIPVQNNQRFVDDIDQDVVDAAGEPVDANDVEAIDEADDLEGILELIGMHGPIFGLLQNGVFSALLISFTVALGIWLPYLWGKIALVLLANPIELIFGVPMTAVSVIADVTLDTLIGSLGYVMYAISIICKVLLSPFGSIVPLGDWVPRTKTVTSASLSLIDASGSRLRKVINAFFVFHESDVPMFSVLSHQALKIHEARIVGLFRALFVVCKFILHDLPLRLITLDLRGLSWIDFKTINFGNIIVQTRGQLHDFVRHPFLSLSSTKWVNAGLAKTASFGQPSDYHSLAVWGSGDRVIAIIMGYVLVSVLSLLYLRITGFLSGVNRGQRMEGLVADVLHQAGGVMKVILIIGIEMIVFPLYCGSLLDLALMPLFENATIASRIEFTNTTPLTSLFVHWFIGTCYMFHFALFVSMCRKIMRSGVLYFIRDPDDPTFHPVRDVLERNITTQLRKIAFSAMVYGALVIVCLGGVVWGLHYAFDGIFPVHWAATIPILEFPADLLFYNVIMPFALREIKPGDGLNDLYDWWFHKCARLLRLTNFFFGERQPDEEGHHVRQTWWDVLSGKKGDITHPVVGEEQRKRAEKDGLDAYFVRDGRFVRAPASDQVRIPKGSRVFLDVTEDNKRLDGAPDTDTGLHGWNSESFTKVYVPPFFKIRIAAFIFSLWIFAAITGVGITVLPLVTGRKILSSYFPKHAPLNDIYAFSAGICVVGSAAYAVVYCRTAFAAVKSFLHPYLRSPRQAFLGFFNATISGLRVAYIVTAFSVVLPSLVALILELYVLIPLHTYFGGTQAPVIHFVQDWTLGVLYVQMAIKITLWNRRSRPAIALKNIFPEEDGWFNPNVRLATRALLLPIVLAGAIAVVIPLMFGFALNSTVFASSLDVQSKVYRYAYPSTLLLGVMLWLAIWVRRQIETWRTNVRDDVYLIGERLHNFRDKKPQNSAASR</sequence>
<dbReference type="SMART" id="SM00744">
    <property type="entry name" value="RINGv"/>
    <property type="match status" value="1"/>
</dbReference>
<keyword evidence="8" id="KW-0863">Zinc-finger</keyword>
<evidence type="ECO:0000256" key="2">
    <source>
        <dbReference type="ARBA" id="ARBA00004141"/>
    </source>
</evidence>
<dbReference type="CDD" id="cd16702">
    <property type="entry name" value="RING_CH-C4HC3_MARCH6"/>
    <property type="match status" value="1"/>
</dbReference>
<dbReference type="Pfam" id="PF12906">
    <property type="entry name" value="RINGv"/>
    <property type="match status" value="1"/>
</dbReference>
<evidence type="ECO:0000259" key="15">
    <source>
        <dbReference type="PROSITE" id="PS51292"/>
    </source>
</evidence>
<feature type="transmembrane region" description="Helical" evidence="14">
    <location>
        <begin position="967"/>
        <end position="987"/>
    </location>
</feature>
<feature type="transmembrane region" description="Helical" evidence="14">
    <location>
        <begin position="1424"/>
        <end position="1449"/>
    </location>
</feature>
<dbReference type="EC" id="2.3.2.27" evidence="4"/>
<feature type="transmembrane region" description="Helical" evidence="14">
    <location>
        <begin position="1516"/>
        <end position="1537"/>
    </location>
</feature>
<evidence type="ECO:0000256" key="10">
    <source>
        <dbReference type="ARBA" id="ARBA00022833"/>
    </source>
</evidence>
<feature type="transmembrane region" description="Helical" evidence="14">
    <location>
        <begin position="869"/>
        <end position="886"/>
    </location>
</feature>
<comment type="catalytic activity">
    <reaction evidence="1">
        <text>S-ubiquitinyl-[E2 ubiquitin-conjugating enzyme]-L-cysteine + [acceptor protein]-L-lysine = [E2 ubiquitin-conjugating enzyme]-L-cysteine + N(6)-ubiquitinyl-[acceptor protein]-L-lysine.</text>
        <dbReference type="EC" id="2.3.2.27"/>
    </reaction>
</comment>
<feature type="transmembrane region" description="Helical" evidence="14">
    <location>
        <begin position="1123"/>
        <end position="1149"/>
    </location>
</feature>
<dbReference type="Proteomes" id="UP000094569">
    <property type="component" value="Unassembled WGS sequence"/>
</dbReference>
<keyword evidence="9" id="KW-0833">Ubl conjugation pathway</keyword>
<dbReference type="GO" id="GO:0061630">
    <property type="term" value="F:ubiquitin protein ligase activity"/>
    <property type="evidence" value="ECO:0007669"/>
    <property type="project" value="UniProtKB-EC"/>
</dbReference>
<dbReference type="OrthoDB" id="1108038at2759"/>
<keyword evidence="17" id="KW-1185">Reference proteome</keyword>